<dbReference type="Proteomes" id="UP001185254">
    <property type="component" value="Unassembled WGS sequence"/>
</dbReference>
<evidence type="ECO:0000259" key="3">
    <source>
        <dbReference type="PROSITE" id="PS50887"/>
    </source>
</evidence>
<dbReference type="Gene3D" id="3.30.70.270">
    <property type="match status" value="1"/>
</dbReference>
<feature type="domain" description="GGDEF" evidence="3">
    <location>
        <begin position="1"/>
        <end position="82"/>
    </location>
</feature>
<dbReference type="InterPro" id="IPR050469">
    <property type="entry name" value="Diguanylate_Cyclase"/>
</dbReference>
<dbReference type="InterPro" id="IPR000160">
    <property type="entry name" value="GGDEF_dom"/>
</dbReference>
<name>A0ABU1KYY5_9BURK</name>
<dbReference type="SUPFAM" id="SSF55073">
    <property type="entry name" value="Nucleotide cyclase"/>
    <property type="match status" value="1"/>
</dbReference>
<evidence type="ECO:0000313" key="5">
    <source>
        <dbReference type="Proteomes" id="UP001185254"/>
    </source>
</evidence>
<evidence type="ECO:0000256" key="2">
    <source>
        <dbReference type="ARBA" id="ARBA00034247"/>
    </source>
</evidence>
<dbReference type="PROSITE" id="PS50887">
    <property type="entry name" value="GGDEF"/>
    <property type="match status" value="1"/>
</dbReference>
<gene>
    <name evidence="4" type="ORF">J2776_002893</name>
</gene>
<proteinExistence type="predicted"/>
<keyword evidence="5" id="KW-1185">Reference proteome</keyword>
<dbReference type="InterPro" id="IPR043128">
    <property type="entry name" value="Rev_trsase/Diguanyl_cyclase"/>
</dbReference>
<evidence type="ECO:0000313" key="4">
    <source>
        <dbReference type="EMBL" id="MDR6376193.1"/>
    </source>
</evidence>
<evidence type="ECO:0000256" key="1">
    <source>
        <dbReference type="ARBA" id="ARBA00012528"/>
    </source>
</evidence>
<dbReference type="NCBIfam" id="TIGR00254">
    <property type="entry name" value="GGDEF"/>
    <property type="match status" value="1"/>
</dbReference>
<protein>
    <recommendedName>
        <fullName evidence="1">diguanylate cyclase</fullName>
        <ecNumber evidence="1">2.7.7.65</ecNumber>
    </recommendedName>
</protein>
<dbReference type="EMBL" id="JAVDQN010000002">
    <property type="protein sequence ID" value="MDR6376193.1"/>
    <property type="molecule type" value="Genomic_DNA"/>
</dbReference>
<comment type="catalytic activity">
    <reaction evidence="2">
        <text>2 GTP = 3',3'-c-di-GMP + 2 diphosphate</text>
        <dbReference type="Rhea" id="RHEA:24898"/>
        <dbReference type="ChEBI" id="CHEBI:33019"/>
        <dbReference type="ChEBI" id="CHEBI:37565"/>
        <dbReference type="ChEBI" id="CHEBI:58805"/>
        <dbReference type="EC" id="2.7.7.65"/>
    </reaction>
</comment>
<accession>A0ABU1KYY5</accession>
<dbReference type="PANTHER" id="PTHR45138:SF9">
    <property type="entry name" value="DIGUANYLATE CYCLASE DGCM-RELATED"/>
    <property type="match status" value="1"/>
</dbReference>
<sequence>MIVLPDTQSAGAREHAELVCRSVSNTQFTHVGIENEPITVSVGCATAYPHMGGDIHHLIDEADRALYQAKMNGRNRTSVYSAGIAEIQ</sequence>
<organism evidence="4 5">
    <name type="scientific">Paraburkholderia caledonica</name>
    <dbReference type="NCBI Taxonomy" id="134536"/>
    <lineage>
        <taxon>Bacteria</taxon>
        <taxon>Pseudomonadati</taxon>
        <taxon>Pseudomonadota</taxon>
        <taxon>Betaproteobacteria</taxon>
        <taxon>Burkholderiales</taxon>
        <taxon>Burkholderiaceae</taxon>
        <taxon>Paraburkholderia</taxon>
    </lineage>
</organism>
<dbReference type="PANTHER" id="PTHR45138">
    <property type="entry name" value="REGULATORY COMPONENTS OF SENSORY TRANSDUCTION SYSTEM"/>
    <property type="match status" value="1"/>
</dbReference>
<dbReference type="Pfam" id="PF00990">
    <property type="entry name" value="GGDEF"/>
    <property type="match status" value="1"/>
</dbReference>
<dbReference type="InterPro" id="IPR029787">
    <property type="entry name" value="Nucleotide_cyclase"/>
</dbReference>
<comment type="caution">
    <text evidence="4">The sequence shown here is derived from an EMBL/GenBank/DDBJ whole genome shotgun (WGS) entry which is preliminary data.</text>
</comment>
<reference evidence="4 5" key="1">
    <citation type="submission" date="2023-07" db="EMBL/GenBank/DDBJ databases">
        <title>Sorghum-associated microbial communities from plants grown in Nebraska, USA.</title>
        <authorList>
            <person name="Schachtman D."/>
        </authorList>
    </citation>
    <scope>NUCLEOTIDE SEQUENCE [LARGE SCALE GENOMIC DNA]</scope>
    <source>
        <strain evidence="4 5">DS1039</strain>
    </source>
</reference>
<dbReference type="EC" id="2.7.7.65" evidence="1"/>